<accession>A0ABR4N0N1</accession>
<dbReference type="PANTHER" id="PTHR12317">
    <property type="entry name" value="DIACYLGLYCEROL O-ACYLTRANSFERASE"/>
    <property type="match status" value="1"/>
</dbReference>
<evidence type="ECO:0000256" key="3">
    <source>
        <dbReference type="ARBA" id="ARBA00005189"/>
    </source>
</evidence>
<evidence type="ECO:0000256" key="2">
    <source>
        <dbReference type="ARBA" id="ARBA00004771"/>
    </source>
</evidence>
<keyword evidence="11 16" id="KW-1133">Transmembrane helix</keyword>
<keyword evidence="14 16" id="KW-0012">Acyltransferase</keyword>
<feature type="transmembrane region" description="Helical" evidence="16">
    <location>
        <begin position="29"/>
        <end position="48"/>
    </location>
</feature>
<keyword evidence="9" id="KW-0319">Glycerol metabolism</keyword>
<dbReference type="PANTHER" id="PTHR12317:SF0">
    <property type="entry name" value="ACYLTRANSFERASE"/>
    <property type="match status" value="1"/>
</dbReference>
<evidence type="ECO:0000256" key="16">
    <source>
        <dbReference type="RuleBase" id="RU367023"/>
    </source>
</evidence>
<keyword evidence="18" id="KW-1185">Reference proteome</keyword>
<evidence type="ECO:0000256" key="14">
    <source>
        <dbReference type="ARBA" id="ARBA00023315"/>
    </source>
</evidence>
<evidence type="ECO:0000256" key="5">
    <source>
        <dbReference type="ARBA" id="ARBA00013244"/>
    </source>
</evidence>
<keyword evidence="8 16" id="KW-0812">Transmembrane</keyword>
<comment type="similarity">
    <text evidence="4 16">Belongs to the diacylglycerol acyltransferase family.</text>
</comment>
<dbReference type="InterPro" id="IPR007130">
    <property type="entry name" value="DAGAT"/>
</dbReference>
<keyword evidence="12 16" id="KW-0443">Lipid metabolism</keyword>
<sequence length="343" mass="38621">MTGLATKESSFLSVKLAPLSVPFPRRRQTAAVVLWMMLLPLCLALFLFLVSRTYLLPFALAYVIFIALDPAPETGGRKAMWFRRLSLWKWLADFFPASIVKTADLDPNKTYVFGYHPHGIISLGAFTNFATEATGFGELFNGIDLRLMTLEPNFRMPFFREIILHLGVTSASRRSCDNILTKGPGNAIMLVVGGAAEALNAFPGTNDLVLKKRYGFVKVALRTGSSLVPVMSFGENDIWDQVPNPQGSTLRKFQRLFQRYASFSPPLLHGRGIFTYNYGILPFRHPIVSVVGAPIDCPRTENPSNELVQEYHQKYLDALQALYDKYKDVYARDRVRDMCFVES</sequence>
<evidence type="ECO:0000313" key="18">
    <source>
        <dbReference type="Proteomes" id="UP001527925"/>
    </source>
</evidence>
<proteinExistence type="inferred from homology"/>
<evidence type="ECO:0000256" key="4">
    <source>
        <dbReference type="ARBA" id="ARBA00005420"/>
    </source>
</evidence>
<dbReference type="GO" id="GO:0003846">
    <property type="term" value="F:2-acylglycerol O-acyltransferase activity"/>
    <property type="evidence" value="ECO:0007669"/>
    <property type="project" value="UniProtKB-EC"/>
</dbReference>
<comment type="function">
    <text evidence="16">Catalyzes the terminal and only committed step in triacylglycerol synthesis by using diacylglycerol and fatty acyl CoA as substrates.</text>
</comment>
<keyword evidence="7 17" id="KW-0808">Transferase</keyword>
<dbReference type="CDD" id="cd07987">
    <property type="entry name" value="LPLAT_MGAT-like"/>
    <property type="match status" value="1"/>
</dbReference>
<comment type="catalytic activity">
    <reaction evidence="15 16">
        <text>an acyl-CoA + a 1,2-diacyl-sn-glycerol = a triacyl-sn-glycerol + CoA</text>
        <dbReference type="Rhea" id="RHEA:10868"/>
        <dbReference type="ChEBI" id="CHEBI:17815"/>
        <dbReference type="ChEBI" id="CHEBI:57287"/>
        <dbReference type="ChEBI" id="CHEBI:58342"/>
        <dbReference type="ChEBI" id="CHEBI:64615"/>
        <dbReference type="EC" id="2.3.1.20"/>
    </reaction>
</comment>
<comment type="pathway">
    <text evidence="2 16">Glycerolipid metabolism; triacylglycerol biosynthesis.</text>
</comment>
<organism evidence="17 18">
    <name type="scientific">Polyrhizophydium stewartii</name>
    <dbReference type="NCBI Taxonomy" id="2732419"/>
    <lineage>
        <taxon>Eukaryota</taxon>
        <taxon>Fungi</taxon>
        <taxon>Fungi incertae sedis</taxon>
        <taxon>Chytridiomycota</taxon>
        <taxon>Chytridiomycota incertae sedis</taxon>
        <taxon>Chytridiomycetes</taxon>
        <taxon>Rhizophydiales</taxon>
        <taxon>Rhizophydiales incertae sedis</taxon>
        <taxon>Polyrhizophydium</taxon>
    </lineage>
</organism>
<dbReference type="Pfam" id="PF03982">
    <property type="entry name" value="DAGAT"/>
    <property type="match status" value="1"/>
</dbReference>
<evidence type="ECO:0000256" key="9">
    <source>
        <dbReference type="ARBA" id="ARBA00022798"/>
    </source>
</evidence>
<keyword evidence="6 16" id="KW-0444">Lipid biosynthesis</keyword>
<comment type="caution">
    <text evidence="17">The sequence shown here is derived from an EMBL/GenBank/DDBJ whole genome shotgun (WGS) entry which is preliminary data.</text>
</comment>
<evidence type="ECO:0000256" key="11">
    <source>
        <dbReference type="ARBA" id="ARBA00022989"/>
    </source>
</evidence>
<name>A0ABR4N0N1_9FUNG</name>
<evidence type="ECO:0000313" key="17">
    <source>
        <dbReference type="EMBL" id="KAL2913078.1"/>
    </source>
</evidence>
<dbReference type="EC" id="2.3.1.20" evidence="5 16"/>
<evidence type="ECO:0000256" key="6">
    <source>
        <dbReference type="ARBA" id="ARBA00022516"/>
    </source>
</evidence>
<gene>
    <name evidence="17" type="primary">DGA1_2</name>
    <name evidence="17" type="ORF">HK105_207423</name>
</gene>
<evidence type="ECO:0000256" key="7">
    <source>
        <dbReference type="ARBA" id="ARBA00022679"/>
    </source>
</evidence>
<dbReference type="EMBL" id="JADGIZ020000052">
    <property type="protein sequence ID" value="KAL2913078.1"/>
    <property type="molecule type" value="Genomic_DNA"/>
</dbReference>
<evidence type="ECO:0000256" key="13">
    <source>
        <dbReference type="ARBA" id="ARBA00023136"/>
    </source>
</evidence>
<dbReference type="Proteomes" id="UP001527925">
    <property type="component" value="Unassembled WGS sequence"/>
</dbReference>
<evidence type="ECO:0000256" key="12">
    <source>
        <dbReference type="ARBA" id="ARBA00023098"/>
    </source>
</evidence>
<keyword evidence="13 16" id="KW-0472">Membrane</keyword>
<comment type="caution">
    <text evidence="16">Lacks conserved residue(s) required for the propagation of feature annotation.</text>
</comment>
<comment type="subcellular location">
    <subcellularLocation>
        <location evidence="1 16">Endoplasmic reticulum membrane</location>
        <topology evidence="1 16">Multi-pass membrane protein</topology>
    </subcellularLocation>
</comment>
<evidence type="ECO:0000256" key="10">
    <source>
        <dbReference type="ARBA" id="ARBA00022824"/>
    </source>
</evidence>
<keyword evidence="10 16" id="KW-0256">Endoplasmic reticulum</keyword>
<evidence type="ECO:0000256" key="15">
    <source>
        <dbReference type="ARBA" id="ARBA00048109"/>
    </source>
</evidence>
<protein>
    <recommendedName>
        <fullName evidence="5 16">Diacylglycerol O-acyltransferase</fullName>
        <ecNumber evidence="5 16">2.3.1.20</ecNumber>
    </recommendedName>
</protein>
<evidence type="ECO:0000256" key="1">
    <source>
        <dbReference type="ARBA" id="ARBA00004477"/>
    </source>
</evidence>
<evidence type="ECO:0000256" key="8">
    <source>
        <dbReference type="ARBA" id="ARBA00022692"/>
    </source>
</evidence>
<reference evidence="17 18" key="1">
    <citation type="submission" date="2023-09" db="EMBL/GenBank/DDBJ databases">
        <title>Pangenome analysis of Batrachochytrium dendrobatidis and related Chytrids.</title>
        <authorList>
            <person name="Yacoub M.N."/>
            <person name="Stajich J.E."/>
            <person name="James T.Y."/>
        </authorList>
    </citation>
    <scope>NUCLEOTIDE SEQUENCE [LARGE SCALE GENOMIC DNA]</scope>
    <source>
        <strain evidence="17 18">JEL0888</strain>
    </source>
</reference>
<comment type="pathway">
    <text evidence="3">Lipid metabolism.</text>
</comment>